<evidence type="ECO:0008006" key="4">
    <source>
        <dbReference type="Google" id="ProtNLM"/>
    </source>
</evidence>
<comment type="caution">
    <text evidence="2">The sequence shown here is derived from an EMBL/GenBank/DDBJ whole genome shotgun (WGS) entry which is preliminary data.</text>
</comment>
<dbReference type="Proteomes" id="UP000784294">
    <property type="component" value="Unassembled WGS sequence"/>
</dbReference>
<evidence type="ECO:0000313" key="2">
    <source>
        <dbReference type="EMBL" id="VEL19399.1"/>
    </source>
</evidence>
<evidence type="ECO:0000256" key="1">
    <source>
        <dbReference type="SAM" id="MobiDB-lite"/>
    </source>
</evidence>
<organism evidence="2 3">
    <name type="scientific">Protopolystoma xenopodis</name>
    <dbReference type="NCBI Taxonomy" id="117903"/>
    <lineage>
        <taxon>Eukaryota</taxon>
        <taxon>Metazoa</taxon>
        <taxon>Spiralia</taxon>
        <taxon>Lophotrochozoa</taxon>
        <taxon>Platyhelminthes</taxon>
        <taxon>Monogenea</taxon>
        <taxon>Polyopisthocotylea</taxon>
        <taxon>Polystomatidea</taxon>
        <taxon>Polystomatidae</taxon>
        <taxon>Protopolystoma</taxon>
    </lineage>
</organism>
<feature type="region of interest" description="Disordered" evidence="1">
    <location>
        <begin position="166"/>
        <end position="198"/>
    </location>
</feature>
<proteinExistence type="predicted"/>
<feature type="region of interest" description="Disordered" evidence="1">
    <location>
        <begin position="342"/>
        <end position="374"/>
    </location>
</feature>
<dbReference type="OrthoDB" id="10674015at2759"/>
<dbReference type="AlphaFoldDB" id="A0A3S4ZTI3"/>
<feature type="compositionally biased region" description="Basic residues" evidence="1">
    <location>
        <begin position="342"/>
        <end position="356"/>
    </location>
</feature>
<feature type="region of interest" description="Disordered" evidence="1">
    <location>
        <begin position="237"/>
        <end position="270"/>
    </location>
</feature>
<feature type="compositionally biased region" description="Low complexity" evidence="1">
    <location>
        <begin position="259"/>
        <end position="270"/>
    </location>
</feature>
<feature type="compositionally biased region" description="Low complexity" evidence="1">
    <location>
        <begin position="357"/>
        <end position="374"/>
    </location>
</feature>
<name>A0A3S4ZTI3_9PLAT</name>
<keyword evidence="3" id="KW-1185">Reference proteome</keyword>
<gene>
    <name evidence="2" type="ORF">PXEA_LOCUS12839</name>
</gene>
<feature type="compositionally biased region" description="Polar residues" evidence="1">
    <location>
        <begin position="182"/>
        <end position="194"/>
    </location>
</feature>
<reference evidence="2" key="1">
    <citation type="submission" date="2018-11" db="EMBL/GenBank/DDBJ databases">
        <authorList>
            <consortium name="Pathogen Informatics"/>
        </authorList>
    </citation>
    <scope>NUCLEOTIDE SEQUENCE</scope>
</reference>
<dbReference type="EMBL" id="CAAALY010041425">
    <property type="protein sequence ID" value="VEL19399.1"/>
    <property type="molecule type" value="Genomic_DNA"/>
</dbReference>
<evidence type="ECO:0000313" key="3">
    <source>
        <dbReference type="Proteomes" id="UP000784294"/>
    </source>
</evidence>
<sequence length="405" mass="44278">MPKRSLSNSVPSFSATSSELPVHLYSSITSSLEPTSNLLLKTQDNNSLIGVRDGNNGSTADSSCCRSQMTSTNPCGGYFITNDIEGCKNGEVIRTSGTSVGDGNVDCSIFSRDANHAYRGVSKSRSKQPKETVKEHWNLAETNPNEFVRLLSARLEKLKESRHKMESLLSRVSQEAKLPPSDTRSGNTLSTDPSWSMEPGRMPLRYRAGHYDRSCEPKLLQPPRAMTVEDHCAKHIGKYERRGRRRGAGENELYRTRQAPSSAYASLSPASSSRFATSRSSCCDSLTTSTFPSSTPPFGTNVLDIPAIPSNPVSTGSIPISPFPKSHLNWCPSRCCRSHPRTLRPRNHHRHRHNRPSARSSGPPSHGHSMSASAVTPGTVAIEDGCSCKCDLSGESCLLQREDRC</sequence>
<protein>
    <recommendedName>
        <fullName evidence="4">Axin beta-catenin binding domain-containing protein</fullName>
    </recommendedName>
</protein>
<accession>A0A3S4ZTI3</accession>